<dbReference type="EMBL" id="CADCTS010000423">
    <property type="protein sequence ID" value="CAA9327120.1"/>
    <property type="molecule type" value="Genomic_DNA"/>
</dbReference>
<dbReference type="InterPro" id="IPR029044">
    <property type="entry name" value="Nucleotide-diphossugar_trans"/>
</dbReference>
<protein>
    <submittedName>
        <fullName evidence="2">Uncharacterized protein</fullName>
    </submittedName>
</protein>
<feature type="compositionally biased region" description="Low complexity" evidence="1">
    <location>
        <begin position="449"/>
        <end position="470"/>
    </location>
</feature>
<organism evidence="2">
    <name type="scientific">uncultured Friedmanniella sp</name>
    <dbReference type="NCBI Taxonomy" id="335381"/>
    <lineage>
        <taxon>Bacteria</taxon>
        <taxon>Bacillati</taxon>
        <taxon>Actinomycetota</taxon>
        <taxon>Actinomycetes</taxon>
        <taxon>Propionibacteriales</taxon>
        <taxon>Nocardioidaceae</taxon>
        <taxon>Friedmanniella</taxon>
        <taxon>environmental samples</taxon>
    </lineage>
</organism>
<reference evidence="2" key="1">
    <citation type="submission" date="2020-02" db="EMBL/GenBank/DDBJ databases">
        <authorList>
            <person name="Meier V. D."/>
        </authorList>
    </citation>
    <scope>NUCLEOTIDE SEQUENCE</scope>
    <source>
        <strain evidence="2">AVDCRST_MAG48</strain>
    </source>
</reference>
<feature type="compositionally biased region" description="Low complexity" evidence="1">
    <location>
        <begin position="419"/>
        <end position="431"/>
    </location>
</feature>
<feature type="compositionally biased region" description="Basic residues" evidence="1">
    <location>
        <begin position="432"/>
        <end position="448"/>
    </location>
</feature>
<gene>
    <name evidence="2" type="ORF">AVDCRST_MAG48-2954</name>
</gene>
<evidence type="ECO:0000256" key="1">
    <source>
        <dbReference type="SAM" id="MobiDB-lite"/>
    </source>
</evidence>
<feature type="region of interest" description="Disordered" evidence="1">
    <location>
        <begin position="419"/>
        <end position="480"/>
    </location>
</feature>
<sequence>MSPELTVVVDTAEGDDLPELLRSLDESTLPSGRFELLLLTRTPAPEVTDWPRFAARRPNVRLVAEGDSWTDQARGTFLLHLRAGQRLFPEALERLLEAAAGADLDAVAGREVVPGGLVDPRLLEDATGITDDVEDLLDGPVVLRRRASRAADGAPPLVGVVGRYPATLRAHRGEQAGTLSPAPTLDIPVLSWEGAVVGLRLSGRVPASGASSPRPLVLVRELTTGLCFPVPSTSSAEPGPDDDVRWSAHGRLDLRTAAAGAPLPSGEWQLEVAVAGAGGPARPHPVPETALPVALVDDRVVVTAGPGLVLDVGPTARGCPAFPAPEAATVSESAAGCRLELRLTGWHVTGDQVVRAKIALDRLRLPAQVVSRDGEAVLTAFISGLAGTYPLSLQLGRAPLQPTGLAVAVAGDGAVRVTRAPSRPPATAAKPAAKKPAAKKAAAKKAAAKKPTAGTPAGKKPTAPATGPLARVRRAVPRAWEPQVERLAQVPALRTVYRRLTGLARR</sequence>
<evidence type="ECO:0000313" key="2">
    <source>
        <dbReference type="EMBL" id="CAA9327120.1"/>
    </source>
</evidence>
<name>A0A6J4LAD5_9ACTN</name>
<dbReference type="SUPFAM" id="SSF53448">
    <property type="entry name" value="Nucleotide-diphospho-sugar transferases"/>
    <property type="match status" value="1"/>
</dbReference>
<proteinExistence type="predicted"/>
<dbReference type="AlphaFoldDB" id="A0A6J4LAD5"/>
<accession>A0A6J4LAD5</accession>